<evidence type="ECO:0000256" key="1">
    <source>
        <dbReference type="SAM" id="Phobius"/>
    </source>
</evidence>
<evidence type="ECO:0008006" key="4">
    <source>
        <dbReference type="Google" id="ProtNLM"/>
    </source>
</evidence>
<reference evidence="3" key="1">
    <citation type="submission" date="2015-01" db="EMBL/GenBank/DDBJ databases">
        <authorList>
            <person name="Aslett M.A."/>
            <person name="De Silva N."/>
        </authorList>
    </citation>
    <scope>NUCLEOTIDE SEQUENCE [LARGE SCALE GENOMIC DNA]</scope>
    <source>
        <strain evidence="3">R28058</strain>
    </source>
</reference>
<feature type="transmembrane region" description="Helical" evidence="1">
    <location>
        <begin position="21"/>
        <end position="40"/>
    </location>
</feature>
<protein>
    <recommendedName>
        <fullName evidence="4">DUF2953 domain-containing protein</fullName>
    </recommendedName>
</protein>
<keyword evidence="1" id="KW-0472">Membrane</keyword>
<dbReference type="OrthoDB" id="1753327at2"/>
<evidence type="ECO:0000313" key="3">
    <source>
        <dbReference type="Proteomes" id="UP000049127"/>
    </source>
</evidence>
<organism evidence="2 3">
    <name type="scientific">Paraclostridium sordellii</name>
    <name type="common">Clostridium sordellii</name>
    <dbReference type="NCBI Taxonomy" id="1505"/>
    <lineage>
        <taxon>Bacteria</taxon>
        <taxon>Bacillati</taxon>
        <taxon>Bacillota</taxon>
        <taxon>Clostridia</taxon>
        <taxon>Peptostreptococcales</taxon>
        <taxon>Peptostreptococcaceae</taxon>
        <taxon>Paraclostridium</taxon>
    </lineage>
</organism>
<dbReference type="Proteomes" id="UP000049127">
    <property type="component" value="Unassembled WGS sequence"/>
</dbReference>
<dbReference type="RefSeq" id="WP_055334902.1">
    <property type="nucleotide sequence ID" value="NZ_CDNF01000003.1"/>
</dbReference>
<name>A0A0C7QGP4_PARSO</name>
<keyword evidence="1" id="KW-1133">Transmembrane helix</keyword>
<keyword evidence="1" id="KW-0812">Transmembrane</keyword>
<gene>
    <name evidence="2" type="ORF">R28058_02591</name>
</gene>
<dbReference type="AlphaFoldDB" id="A0A0C7QGP4"/>
<sequence>MNRFEKMENNINMNYKDMGHILLCYIVFSLPIILSLIFLLNRSIHLIIVSEVENENVSVKVTIKFFFNLINMTKTLYPITKKEKKKSNLKYKKNKEDESSSKRFDLKKIEVTNLVVLYRIVKKIKITEVYSNLSYGSENISFTSFIYVLVNAVYGNISNSLESEKMYLKVRPCYTRNYIRYRGILHLSPTVKDIIILIRGIFKIYFEIRKYKKIKYNKEEDANEISKFHKKSNGYNS</sequence>
<accession>A0A0C7QGP4</accession>
<evidence type="ECO:0000313" key="2">
    <source>
        <dbReference type="EMBL" id="CEQ02526.1"/>
    </source>
</evidence>
<dbReference type="EMBL" id="CEKZ01000003">
    <property type="protein sequence ID" value="CEQ02526.1"/>
    <property type="molecule type" value="Genomic_DNA"/>
</dbReference>
<proteinExistence type="predicted"/>